<organism evidence="1 2">
    <name type="scientific">Clostridium argentinense CDC 2741</name>
    <dbReference type="NCBI Taxonomy" id="1418104"/>
    <lineage>
        <taxon>Bacteria</taxon>
        <taxon>Bacillati</taxon>
        <taxon>Bacillota</taxon>
        <taxon>Clostridia</taxon>
        <taxon>Eubacteriales</taxon>
        <taxon>Clostridiaceae</taxon>
        <taxon>Clostridium</taxon>
    </lineage>
</organism>
<evidence type="ECO:0000313" key="1">
    <source>
        <dbReference type="EMBL" id="KIE48208.1"/>
    </source>
</evidence>
<dbReference type="RefSeq" id="WP_039630084.1">
    <property type="nucleotide sequence ID" value="NZ_AYSO01000011.1"/>
</dbReference>
<protein>
    <submittedName>
        <fullName evidence="1">Integrase, catalytic region domain protein</fullName>
    </submittedName>
</protein>
<accession>A0A0C1U907</accession>
<keyword evidence="2" id="KW-1185">Reference proteome</keyword>
<gene>
    <name evidence="1" type="ORF">U732_4034</name>
</gene>
<dbReference type="Proteomes" id="UP000031366">
    <property type="component" value="Unassembled WGS sequence"/>
</dbReference>
<evidence type="ECO:0000313" key="2">
    <source>
        <dbReference type="Proteomes" id="UP000031366"/>
    </source>
</evidence>
<comment type="caution">
    <text evidence="1">The sequence shown here is derived from an EMBL/GenBank/DDBJ whole genome shotgun (WGS) entry which is preliminary data.</text>
</comment>
<proteinExistence type="predicted"/>
<sequence>MILKLKIDTEIEINSLKDLGKLKLLVEVNNLGKPNFSKLERKLGVDIRTVKKYYEFYIS</sequence>
<dbReference type="OrthoDB" id="3193769at2"/>
<name>A0A0C1U907_9CLOT</name>
<dbReference type="STRING" id="29341.RSJ17_10000"/>
<reference evidence="1 2" key="1">
    <citation type="journal article" date="2015" name="Infect. Genet. Evol.">
        <title>Genomic sequences of six botulinum neurotoxin-producing strains representing three clostridial species illustrate the mobility and diversity of botulinum neurotoxin genes.</title>
        <authorList>
            <person name="Smith T.J."/>
            <person name="Hill K.K."/>
            <person name="Xie G."/>
            <person name="Foley B.T."/>
            <person name="Williamson C.H."/>
            <person name="Foster J.T."/>
            <person name="Johnson S.L."/>
            <person name="Chertkov O."/>
            <person name="Teshima H."/>
            <person name="Gibbons H.S."/>
            <person name="Johnsky L.A."/>
            <person name="Karavis M.A."/>
            <person name="Smith L.A."/>
        </authorList>
    </citation>
    <scope>NUCLEOTIDE SEQUENCE [LARGE SCALE GENOMIC DNA]</scope>
    <source>
        <strain evidence="1 2">CDC 2741</strain>
    </source>
</reference>
<dbReference type="AlphaFoldDB" id="A0A0C1U907"/>
<dbReference type="EMBL" id="AYSO01000011">
    <property type="protein sequence ID" value="KIE48208.1"/>
    <property type="molecule type" value="Genomic_DNA"/>
</dbReference>